<dbReference type="OrthoDB" id="4192220at2759"/>
<dbReference type="SMART" id="SM00355">
    <property type="entry name" value="ZnF_C2H2"/>
    <property type="match status" value="2"/>
</dbReference>
<feature type="domain" description="C2H2-type" evidence="1">
    <location>
        <begin position="447"/>
        <end position="472"/>
    </location>
</feature>
<dbReference type="InterPro" id="IPR013087">
    <property type="entry name" value="Znf_C2H2_type"/>
</dbReference>
<keyword evidence="3" id="KW-1185">Reference proteome</keyword>
<organism evidence="2 3">
    <name type="scientific">Lophiotrema nucula</name>
    <dbReference type="NCBI Taxonomy" id="690887"/>
    <lineage>
        <taxon>Eukaryota</taxon>
        <taxon>Fungi</taxon>
        <taxon>Dikarya</taxon>
        <taxon>Ascomycota</taxon>
        <taxon>Pezizomycotina</taxon>
        <taxon>Dothideomycetes</taxon>
        <taxon>Pleosporomycetidae</taxon>
        <taxon>Pleosporales</taxon>
        <taxon>Lophiotremataceae</taxon>
        <taxon>Lophiotrema</taxon>
    </lineage>
</organism>
<dbReference type="EMBL" id="ML977310">
    <property type="protein sequence ID" value="KAF2122803.1"/>
    <property type="molecule type" value="Genomic_DNA"/>
</dbReference>
<dbReference type="AlphaFoldDB" id="A0A6A5ZV93"/>
<reference evidence="2" key="1">
    <citation type="journal article" date="2020" name="Stud. Mycol.">
        <title>101 Dothideomycetes genomes: a test case for predicting lifestyles and emergence of pathogens.</title>
        <authorList>
            <person name="Haridas S."/>
            <person name="Albert R."/>
            <person name="Binder M."/>
            <person name="Bloem J."/>
            <person name="Labutti K."/>
            <person name="Salamov A."/>
            <person name="Andreopoulos B."/>
            <person name="Baker S."/>
            <person name="Barry K."/>
            <person name="Bills G."/>
            <person name="Bluhm B."/>
            <person name="Cannon C."/>
            <person name="Castanera R."/>
            <person name="Culley D."/>
            <person name="Daum C."/>
            <person name="Ezra D."/>
            <person name="Gonzalez J."/>
            <person name="Henrissat B."/>
            <person name="Kuo A."/>
            <person name="Liang C."/>
            <person name="Lipzen A."/>
            <person name="Lutzoni F."/>
            <person name="Magnuson J."/>
            <person name="Mondo S."/>
            <person name="Nolan M."/>
            <person name="Ohm R."/>
            <person name="Pangilinan J."/>
            <person name="Park H.-J."/>
            <person name="Ramirez L."/>
            <person name="Alfaro M."/>
            <person name="Sun H."/>
            <person name="Tritt A."/>
            <person name="Yoshinaga Y."/>
            <person name="Zwiers L.-H."/>
            <person name="Turgeon B."/>
            <person name="Goodwin S."/>
            <person name="Spatafora J."/>
            <person name="Crous P."/>
            <person name="Grigoriev I."/>
        </authorList>
    </citation>
    <scope>NUCLEOTIDE SEQUENCE</scope>
    <source>
        <strain evidence="2">CBS 627.86</strain>
    </source>
</reference>
<evidence type="ECO:0000313" key="3">
    <source>
        <dbReference type="Proteomes" id="UP000799770"/>
    </source>
</evidence>
<name>A0A6A5ZV93_9PLEO</name>
<protein>
    <recommendedName>
        <fullName evidence="1">C2H2-type domain-containing protein</fullName>
    </recommendedName>
</protein>
<accession>A0A6A5ZV93</accession>
<evidence type="ECO:0000259" key="1">
    <source>
        <dbReference type="SMART" id="SM00355"/>
    </source>
</evidence>
<sequence>MPTTTIGDLPEELLDSILRHVEESSSTAEFWNYLGTCRQWHRVGLAIHERLDYSVSTIIESQSRRQQMKEEDDSTAMTLSSDFTLNGSTQLFLQELRSLTVHINHARNASPVTATLGGDFFGSLADSFVLSRKLSTFSLKFAADGWDFPSMDVPAIAQSHLAQLVAALPETIVNLELDTAGAALPPSGKIKNNSPERHLCHQLSKILCRLRYLRLRTGHLCQSLVGPGRLVECSCGSNTSVCSSIGTTHCAVAKTWKMQQICIWLPWGHHEEDSTLAISLRRITKLSPSPPLTTIVCQNHSRAHYMGLVLGAQEDLYPNFVWEAKANMKDADGYQVRRASVFIKDKRRRESYDNKESCEEHRLLTKSPRRYFQLGSELYPQCPFAHMAEWYLESGRRWAQDAHGGCRYPVSEANKKNSPFWKASHDVPPPGSAQTVRHHLGCGTGLYHCLFPGCRTRCESIAHLRGHLMYAHPERPHDTTYEGALPCPSVGCARVGSLGFYHKQDLEEHLLDHHIGLCTLGQTVVVSGTTLIVRAEL</sequence>
<evidence type="ECO:0000313" key="2">
    <source>
        <dbReference type="EMBL" id="KAF2122803.1"/>
    </source>
</evidence>
<feature type="domain" description="C2H2-type" evidence="1">
    <location>
        <begin position="485"/>
        <end position="514"/>
    </location>
</feature>
<proteinExistence type="predicted"/>
<gene>
    <name evidence="2" type="ORF">BDV96DRAFT_7958</name>
</gene>
<dbReference type="Proteomes" id="UP000799770">
    <property type="component" value="Unassembled WGS sequence"/>
</dbReference>